<dbReference type="PANTHER" id="PTHR46590">
    <property type="entry name" value="PHOSPHATIDYLINOSITOL TRANSFER PROTEIN CSR1-RELATED"/>
    <property type="match status" value="1"/>
</dbReference>
<dbReference type="InterPro" id="IPR052432">
    <property type="entry name" value="PITP/CRAL-TRIO"/>
</dbReference>
<comment type="caution">
    <text evidence="3">The sequence shown here is derived from an EMBL/GenBank/DDBJ whole genome shotgun (WGS) entry which is preliminary data.</text>
</comment>
<proteinExistence type="predicted"/>
<dbReference type="CDD" id="cd00170">
    <property type="entry name" value="SEC14"/>
    <property type="match status" value="1"/>
</dbReference>
<sequence>MDIRNTLQANSERLLLAYYENSDHVLDLQTTLIRDILPSVVDELELGPDATEWAAEWLQDTGSIFRIARRNKFTRSFALESIRKTLVWRVQNLWSMNRDFKLPAMVHCLPEHIRDPFGRPVLVIELDSVHESPEVVKSYILQIFELLRLHLKSISGRGAPEEEPVLQYIVLLDLAKLSLQAVNVDVLTWAVREVVPRFPGMLAGVLVTNYSWAYSGLWSIVRHILPKSAPSRIFFPTQADLLFTMTPAAVPKNYGGALPLLTDLDDPLRPARRTQPCSSTKRVIEGGSSSPTSHQPTSGYIQSISPTSALNPFYGYPISPSRGFPQLHYGRRRKRDLVRTLICLFWLRWRTQIKVGAVLAAVALIVNFSLRRGLLRSPRIFPR</sequence>
<dbReference type="Gene3D" id="3.40.525.10">
    <property type="entry name" value="CRAL-TRIO lipid binding domain"/>
    <property type="match status" value="1"/>
</dbReference>
<dbReference type="PROSITE" id="PS50191">
    <property type="entry name" value="CRAL_TRIO"/>
    <property type="match status" value="1"/>
</dbReference>
<evidence type="ECO:0000313" key="3">
    <source>
        <dbReference type="EMBL" id="KAF7783025.1"/>
    </source>
</evidence>
<reference evidence="3 4" key="1">
    <citation type="journal article" name="Sci. Rep.">
        <title>Telomere-to-telomere assembled and centromere annotated genomes of the two main subspecies of the button mushroom Agaricus bisporus reveal especially polymorphic chromosome ends.</title>
        <authorList>
            <person name="Sonnenberg A.S.M."/>
            <person name="Sedaghat-Telgerd N."/>
            <person name="Lavrijssen B."/>
            <person name="Ohm R.A."/>
            <person name="Hendrickx P.M."/>
            <person name="Scholtmeijer K."/>
            <person name="Baars J.J.P."/>
            <person name="van Peer A."/>
        </authorList>
    </citation>
    <scope>NUCLEOTIDE SEQUENCE [LARGE SCALE GENOMIC DNA]</scope>
    <source>
        <strain evidence="3 4">H119_p4</strain>
    </source>
</reference>
<dbReference type="PANTHER" id="PTHR46590:SF4">
    <property type="entry name" value="CRAL-TRIO DOMAIN-CONTAINING PROTEIN"/>
    <property type="match status" value="1"/>
</dbReference>
<evidence type="ECO:0000259" key="2">
    <source>
        <dbReference type="PROSITE" id="PS50191"/>
    </source>
</evidence>
<name>A0A8H7F991_AGABI</name>
<dbReference type="Proteomes" id="UP000629468">
    <property type="component" value="Unassembled WGS sequence"/>
</dbReference>
<dbReference type="InterPro" id="IPR036865">
    <property type="entry name" value="CRAL-TRIO_dom_sf"/>
</dbReference>
<organism evidence="3 4">
    <name type="scientific">Agaricus bisporus var. burnettii</name>
    <dbReference type="NCBI Taxonomy" id="192524"/>
    <lineage>
        <taxon>Eukaryota</taxon>
        <taxon>Fungi</taxon>
        <taxon>Dikarya</taxon>
        <taxon>Basidiomycota</taxon>
        <taxon>Agaricomycotina</taxon>
        <taxon>Agaricomycetes</taxon>
        <taxon>Agaricomycetidae</taxon>
        <taxon>Agaricales</taxon>
        <taxon>Agaricineae</taxon>
        <taxon>Agaricaceae</taxon>
        <taxon>Agaricus</taxon>
    </lineage>
</organism>
<dbReference type="EMBL" id="JABXXO010000003">
    <property type="protein sequence ID" value="KAF7783025.1"/>
    <property type="molecule type" value="Genomic_DNA"/>
</dbReference>
<dbReference type="AlphaFoldDB" id="A0A8H7F991"/>
<feature type="domain" description="CRAL-TRIO" evidence="2">
    <location>
        <begin position="114"/>
        <end position="262"/>
    </location>
</feature>
<accession>A0A8H7F991</accession>
<feature type="compositionally biased region" description="Polar residues" evidence="1">
    <location>
        <begin position="275"/>
        <end position="299"/>
    </location>
</feature>
<evidence type="ECO:0000313" key="4">
    <source>
        <dbReference type="Proteomes" id="UP000629468"/>
    </source>
</evidence>
<gene>
    <name evidence="3" type="ORF">Agabi119p4_2401</name>
</gene>
<dbReference type="Pfam" id="PF00650">
    <property type="entry name" value="CRAL_TRIO"/>
    <property type="match status" value="1"/>
</dbReference>
<feature type="region of interest" description="Disordered" evidence="1">
    <location>
        <begin position="271"/>
        <end position="299"/>
    </location>
</feature>
<protein>
    <recommendedName>
        <fullName evidence="2">CRAL-TRIO domain-containing protein</fullName>
    </recommendedName>
</protein>
<dbReference type="SUPFAM" id="SSF52087">
    <property type="entry name" value="CRAL/TRIO domain"/>
    <property type="match status" value="1"/>
</dbReference>
<evidence type="ECO:0000256" key="1">
    <source>
        <dbReference type="SAM" id="MobiDB-lite"/>
    </source>
</evidence>
<dbReference type="InterPro" id="IPR001251">
    <property type="entry name" value="CRAL-TRIO_dom"/>
</dbReference>